<feature type="compositionally biased region" description="Polar residues" evidence="1">
    <location>
        <begin position="778"/>
        <end position="787"/>
    </location>
</feature>
<evidence type="ECO:0000313" key="3">
    <source>
        <dbReference type="EMBL" id="KKT86906.1"/>
    </source>
</evidence>
<keyword evidence="2" id="KW-1133">Transmembrane helix</keyword>
<dbReference type="AlphaFoldDB" id="A0A0G1KTF2"/>
<feature type="region of interest" description="Disordered" evidence="1">
    <location>
        <begin position="325"/>
        <end position="345"/>
    </location>
</feature>
<accession>A0A0G1KTF2</accession>
<gene>
    <name evidence="3" type="ORF">VE97_C0011G0002</name>
</gene>
<keyword evidence="2" id="KW-0812">Transmembrane</keyword>
<feature type="region of interest" description="Disordered" evidence="1">
    <location>
        <begin position="502"/>
        <end position="526"/>
    </location>
</feature>
<keyword evidence="2" id="KW-0472">Membrane</keyword>
<evidence type="ECO:0000256" key="1">
    <source>
        <dbReference type="SAM" id="MobiDB-lite"/>
    </source>
</evidence>
<feature type="region of interest" description="Disordered" evidence="1">
    <location>
        <begin position="88"/>
        <end position="107"/>
    </location>
</feature>
<comment type="caution">
    <text evidence="3">The sequence shown here is derived from an EMBL/GenBank/DDBJ whole genome shotgun (WGS) entry which is preliminary data.</text>
</comment>
<proteinExistence type="predicted"/>
<evidence type="ECO:0000256" key="2">
    <source>
        <dbReference type="SAM" id="Phobius"/>
    </source>
</evidence>
<feature type="compositionally biased region" description="Low complexity" evidence="1">
    <location>
        <begin position="788"/>
        <end position="800"/>
    </location>
</feature>
<reference evidence="3 4" key="1">
    <citation type="journal article" date="2015" name="Nature">
        <title>rRNA introns, odd ribosomes, and small enigmatic genomes across a large radiation of phyla.</title>
        <authorList>
            <person name="Brown C.T."/>
            <person name="Hug L.A."/>
            <person name="Thomas B.C."/>
            <person name="Sharon I."/>
            <person name="Castelle C.J."/>
            <person name="Singh A."/>
            <person name="Wilkins M.J."/>
            <person name="Williams K.H."/>
            <person name="Banfield J.F."/>
        </authorList>
    </citation>
    <scope>NUCLEOTIDE SEQUENCE [LARGE SCALE GENOMIC DNA]</scope>
</reference>
<sequence length="994" mass="106246">MRRLITPKLKQARPCRPKLITQTRRQRVFAGISWLLVFTTSVSFMRWDVSDLKVTILNPKKAEAQAASQTTFYFKSDARTANTAFGVAGPTAENSTDTDELSGSPSGKTTAYSMAPIYGPINMTDTSDNVVTTEAVKDANLYIWVRTFIMPLASNTVFNSTTTFSVGMSFDESDAAANAYARAFAYVYDSGSNSNVQTLAGPTEHGTEIGTSDEGRIWTVTNAVGGTPYTTGNSDFLAVEIWLRTASNSTTSYTVTTRWGGNVAVANGTTNTAPASYITINTTTVDTSDPIYFLPTTTPPEPGPNASQTGDTFLGGTLDARRMSTVPGSGVEANIQTTSGTTPGNWRMNTFISPPLAAQTIPAGTWLIHVHGTTDTPTVNAQLRGMIYTWDADDTIGDTIIVVANSGTYWISGVANSQLEMTWSGSAATISAGERLVAEWNFVTIGTTVSGAGVAHRFGDNPSTVSTTIYDSAILPPMNYASTPTPITWQAAVYEETHFRFDEDDDNEEGHSNGWTDRDGSTTEDDASVGFNTGVNFRLRLHVNNVGAESDTLSPKLEYRVNSPPGSWVEITTSSAKIKIIASGQANFVDGTATTEQLTATSGYAFQAGDQEEDSSPSGNTTVGIWNSTEYEWSLQGVGASETYDIRMTDNGTAFDTYTVTPVLTLTGYSPRMNNWRWYADDATDTSVGALTTAYAAENTVPPQEENGKSIPYKLRINLTESVGVAENDSRKILQWSTNQSDWYAVGSTLDTLLAWRFYNGGGDDNATINTVVLTGSSTSSKGILNESSSSAPSGSDHPASTTVEWEFTIENYSAIANTAYYFNLKDEVLNANIPLGALKTYPQLTTAASYSLTVSSPASVDLGNFQYGNPEPHEYAFVGGEEITIRDNRGQTSGNSSGWSLTADVTTELNDGEHTITKANTYWISDTITGLYAAPTTNISTQSGSYMGSAVTAASVAGNVKDGLGGFTILPTMRLYGIGGAGDYTGSITLTIT</sequence>
<feature type="transmembrane region" description="Helical" evidence="2">
    <location>
        <begin position="28"/>
        <end position="47"/>
    </location>
</feature>
<organism evidence="3 4">
    <name type="scientific">candidate division Kazan bacterium GW2011_GWB1_45_10</name>
    <dbReference type="NCBI Taxonomy" id="1620411"/>
    <lineage>
        <taxon>Bacteria</taxon>
        <taxon>Bacteria division Kazan-3B-28</taxon>
    </lineage>
</organism>
<feature type="region of interest" description="Disordered" evidence="1">
    <location>
        <begin position="778"/>
        <end position="800"/>
    </location>
</feature>
<feature type="compositionally biased region" description="Polar residues" evidence="1">
    <location>
        <begin position="334"/>
        <end position="345"/>
    </location>
</feature>
<protein>
    <submittedName>
        <fullName evidence="3">Uncharacterized protein</fullName>
    </submittedName>
</protein>
<dbReference type="EMBL" id="LCJZ01000011">
    <property type="protein sequence ID" value="KKT86906.1"/>
    <property type="molecule type" value="Genomic_DNA"/>
</dbReference>
<evidence type="ECO:0000313" key="4">
    <source>
        <dbReference type="Proteomes" id="UP000033958"/>
    </source>
</evidence>
<dbReference type="Proteomes" id="UP000033958">
    <property type="component" value="Unassembled WGS sequence"/>
</dbReference>
<name>A0A0G1KTF2_UNCK3</name>